<protein>
    <submittedName>
        <fullName evidence="9">Putative facilitator of salicylate uptake</fullName>
    </submittedName>
</protein>
<keyword evidence="3" id="KW-1134">Transmembrane beta strand</keyword>
<evidence type="ECO:0000313" key="10">
    <source>
        <dbReference type="Proteomes" id="UP000029640"/>
    </source>
</evidence>
<evidence type="ECO:0000256" key="3">
    <source>
        <dbReference type="ARBA" id="ARBA00022452"/>
    </source>
</evidence>
<evidence type="ECO:0000256" key="4">
    <source>
        <dbReference type="ARBA" id="ARBA00022692"/>
    </source>
</evidence>
<sequence length="426" mass="44508">MARRSIAAAAPLAAAALTSAYLPAPAALATNGYFTHGVGLRAQGMAGVSIALPQDALAAATNPAGTALVGDRFDVEATWFRPDRGARISGNGFGADGSYDGNDDAWFLLPALGYSKALENGLSWGVALYGNGGMNTGYESNPFAAYGGTGTAGVDLAQLFLTPSVAWRVGNHSLGVAVTGAYQRFEARGLGPFDNPVFSSRPGAVTDLGHDESTGWGVKVGWHGQVTPTVALGATWSSKVAMDRFDDYAGLFADGGSFDIPENYGAGVSWQATPALTVAADWQHIRYGDIPAVANSLAPLLAGVPLGADNGPGFGWKDRDVWKLGVRYRVNATLTLRAGYSTMDQPIPANETFINILAPGVIDEHASIGASWRPRGDEGGEWTFAYTRALENTVRGNGSIPPAFGGGEADLTMHQDILAVGYSWRF</sequence>
<dbReference type="EMBL" id="AUVB01000059">
    <property type="protein sequence ID" value="KGE03310.1"/>
    <property type="molecule type" value="Genomic_DNA"/>
</dbReference>
<dbReference type="GO" id="GO:0015483">
    <property type="term" value="F:long-chain fatty acid transporting porin activity"/>
    <property type="evidence" value="ECO:0007669"/>
    <property type="project" value="TreeGrafter"/>
</dbReference>
<reference evidence="9 10" key="1">
    <citation type="journal article" date="2014" name="Genome Announc.">
        <title>Genome Sequence of Gammaproteobacterial Pseudohaliea rubra Type Strain DSM 19751, Isolated from Coastal Seawater of the Mediterranean Sea.</title>
        <authorList>
            <person name="Spring S."/>
            <person name="Fiebig A."/>
            <person name="Riedel T."/>
            <person name="Goker M."/>
            <person name="Klenk H.P."/>
        </authorList>
    </citation>
    <scope>NUCLEOTIDE SEQUENCE [LARGE SCALE GENOMIC DNA]</scope>
    <source>
        <strain evidence="9 10">DSM 19751</strain>
    </source>
</reference>
<feature type="chain" id="PRO_5001919606" evidence="8">
    <location>
        <begin position="27"/>
        <end position="426"/>
    </location>
</feature>
<dbReference type="OrthoDB" id="19849at2"/>
<organism evidence="9 10">
    <name type="scientific">Pseudohaliea rubra DSM 19751</name>
    <dbReference type="NCBI Taxonomy" id="1265313"/>
    <lineage>
        <taxon>Bacteria</taxon>
        <taxon>Pseudomonadati</taxon>
        <taxon>Pseudomonadota</taxon>
        <taxon>Gammaproteobacteria</taxon>
        <taxon>Cellvibrionales</taxon>
        <taxon>Halieaceae</taxon>
        <taxon>Pseudohaliea</taxon>
    </lineage>
</organism>
<evidence type="ECO:0000256" key="5">
    <source>
        <dbReference type="ARBA" id="ARBA00022729"/>
    </source>
</evidence>
<dbReference type="Proteomes" id="UP000029640">
    <property type="component" value="Unassembled WGS sequence"/>
</dbReference>
<dbReference type="PATRIC" id="fig|1265313.6.peg.2082"/>
<dbReference type="Pfam" id="PF03349">
    <property type="entry name" value="Toluene_X"/>
    <property type="match status" value="1"/>
</dbReference>
<keyword evidence="6" id="KW-0472">Membrane</keyword>
<dbReference type="Gene3D" id="2.40.160.60">
    <property type="entry name" value="Outer membrane protein transport protein (OMPP1/FadL/TodX)"/>
    <property type="match status" value="1"/>
</dbReference>
<dbReference type="PANTHER" id="PTHR35093:SF8">
    <property type="entry name" value="OUTER MEMBRANE PROTEIN NMB0088-RELATED"/>
    <property type="match status" value="1"/>
</dbReference>
<dbReference type="AlphaFoldDB" id="A0A095VPK0"/>
<evidence type="ECO:0000256" key="7">
    <source>
        <dbReference type="ARBA" id="ARBA00023237"/>
    </source>
</evidence>
<keyword evidence="7" id="KW-0998">Cell outer membrane</keyword>
<evidence type="ECO:0000313" key="9">
    <source>
        <dbReference type="EMBL" id="KGE03310.1"/>
    </source>
</evidence>
<dbReference type="PANTHER" id="PTHR35093">
    <property type="entry name" value="OUTER MEMBRANE PROTEIN NMB0088-RELATED"/>
    <property type="match status" value="1"/>
</dbReference>
<dbReference type="InterPro" id="IPR005017">
    <property type="entry name" value="OMPP1/FadL/TodX"/>
</dbReference>
<keyword evidence="5 8" id="KW-0732">Signal</keyword>
<comment type="subcellular location">
    <subcellularLocation>
        <location evidence="1">Cell outer membrane</location>
        <topology evidence="1">Multi-pass membrane protein</topology>
    </subcellularLocation>
</comment>
<evidence type="ECO:0000256" key="2">
    <source>
        <dbReference type="ARBA" id="ARBA00008163"/>
    </source>
</evidence>
<accession>A0A095VPK0</accession>
<dbReference type="RefSeq" id="WP_035517795.1">
    <property type="nucleotide sequence ID" value="NZ_KN234788.1"/>
</dbReference>
<proteinExistence type="inferred from homology"/>
<keyword evidence="4" id="KW-0812">Transmembrane</keyword>
<keyword evidence="10" id="KW-1185">Reference proteome</keyword>
<dbReference type="eggNOG" id="COG2067">
    <property type="taxonomic scope" value="Bacteria"/>
</dbReference>
<dbReference type="HOGENOM" id="CLU_035981_1_0_6"/>
<comment type="caution">
    <text evidence="9">The sequence shown here is derived from an EMBL/GenBank/DDBJ whole genome shotgun (WGS) entry which is preliminary data.</text>
</comment>
<comment type="similarity">
    <text evidence="2">Belongs to the OmpP1/FadL family.</text>
</comment>
<name>A0A095VPK0_9GAMM</name>
<dbReference type="SUPFAM" id="SSF56935">
    <property type="entry name" value="Porins"/>
    <property type="match status" value="1"/>
</dbReference>
<evidence type="ECO:0000256" key="1">
    <source>
        <dbReference type="ARBA" id="ARBA00004571"/>
    </source>
</evidence>
<evidence type="ECO:0000256" key="8">
    <source>
        <dbReference type="SAM" id="SignalP"/>
    </source>
</evidence>
<evidence type="ECO:0000256" key="6">
    <source>
        <dbReference type="ARBA" id="ARBA00023136"/>
    </source>
</evidence>
<gene>
    <name evidence="9" type="ORF">HRUBRA_02112</name>
</gene>
<dbReference type="GO" id="GO:0009279">
    <property type="term" value="C:cell outer membrane"/>
    <property type="evidence" value="ECO:0007669"/>
    <property type="project" value="UniProtKB-SubCell"/>
</dbReference>
<feature type="signal peptide" evidence="8">
    <location>
        <begin position="1"/>
        <end position="26"/>
    </location>
</feature>